<feature type="domain" description="Pre-mRNA-splicing factor Syf1-like N-terminal HAT-repeats" evidence="9">
    <location>
        <begin position="108"/>
        <end position="269"/>
    </location>
</feature>
<keyword evidence="4" id="KW-0747">Spliceosome</keyword>
<sequence length="432" mass="49949">AKLHGASMLLRCLRRVQEKQTQESLLCMRHRAAVVAVSSAKQHADETLRKLRVMVDSFDLEVDDSVEVICRQVLEEATPVMDSSWEVVCFLCLFWILDGLQLIRRETDVAYEQELQINPFSVHPVRLWCAYVKAKAEASLPVRYLIYERAVKELPGSYKLWHAYLQLRISSVKTLSILDPEYEAANNAFERALVFLHKMPRIWLEYIEFLMAQKKITRARRALDSALRSLPITQHSRIWELYVKFIKDGEVPKETALCAFRRYLMLEPDHVEIYIAYLRTIGRYDEAAQKLAGVVDDEDFSSMEGKTRHQLWMDLCDLVSKHPADIKSLNIESIIRSGIRQFTDEVGRLWISLGDHFIRTGTRGLDLPAQSRGLRFARLGQFEKARDIYEEAMATVSTVCPGTIFFSRVPNRGQTCLSGMRPRCKQTFYFLS</sequence>
<accession>A0A812IS20</accession>
<dbReference type="GO" id="GO:0071007">
    <property type="term" value="C:U2-type catalytic step 2 spliceosome"/>
    <property type="evidence" value="ECO:0007669"/>
    <property type="project" value="TreeGrafter"/>
</dbReference>
<dbReference type="SMART" id="SM00386">
    <property type="entry name" value="HAT"/>
    <property type="match status" value="3"/>
</dbReference>
<dbReference type="PANTHER" id="PTHR11246">
    <property type="entry name" value="PRE-MRNA SPLICING FACTOR"/>
    <property type="match status" value="1"/>
</dbReference>
<evidence type="ECO:0000256" key="7">
    <source>
        <dbReference type="ARBA" id="ARBA00023242"/>
    </source>
</evidence>
<dbReference type="Pfam" id="PF23220">
    <property type="entry name" value="HAT_Syf1_M"/>
    <property type="match status" value="1"/>
</dbReference>
<evidence type="ECO:0000313" key="11">
    <source>
        <dbReference type="Proteomes" id="UP000649617"/>
    </source>
</evidence>
<dbReference type="FunFam" id="1.25.40.10:FF:000182">
    <property type="entry name" value="Pre-mRNA-splicing factor SYF1"/>
    <property type="match status" value="1"/>
</dbReference>
<dbReference type="InterPro" id="IPR055433">
    <property type="entry name" value="HAT_Syf1-like_N"/>
</dbReference>
<dbReference type="InterPro" id="IPR003107">
    <property type="entry name" value="HAT"/>
</dbReference>
<protein>
    <submittedName>
        <fullName evidence="10">Fand protein</fullName>
    </submittedName>
</protein>
<feature type="domain" description="Pre-mRNA-splicing factor SYF1 central HAT repeats" evidence="8">
    <location>
        <begin position="271"/>
        <end position="361"/>
    </location>
</feature>
<evidence type="ECO:0000256" key="1">
    <source>
        <dbReference type="ARBA" id="ARBA00004123"/>
    </source>
</evidence>
<evidence type="ECO:0000259" key="9">
    <source>
        <dbReference type="Pfam" id="PF23233"/>
    </source>
</evidence>
<comment type="caution">
    <text evidence="10">The sequence shown here is derived from an EMBL/GenBank/DDBJ whole genome shotgun (WGS) entry which is preliminary data.</text>
</comment>
<dbReference type="PANTHER" id="PTHR11246:SF5">
    <property type="entry name" value="PRE-MRNA-SPLICING FACTOR SYF1"/>
    <property type="match status" value="1"/>
</dbReference>
<comment type="subcellular location">
    <subcellularLocation>
        <location evidence="1">Nucleus</location>
    </subcellularLocation>
</comment>
<dbReference type="GO" id="GO:0071014">
    <property type="term" value="C:post-mRNA release spliceosomal complex"/>
    <property type="evidence" value="ECO:0007669"/>
    <property type="project" value="TreeGrafter"/>
</dbReference>
<evidence type="ECO:0000256" key="4">
    <source>
        <dbReference type="ARBA" id="ARBA00022728"/>
    </source>
</evidence>
<dbReference type="GO" id="GO:0000974">
    <property type="term" value="C:Prp19 complex"/>
    <property type="evidence" value="ECO:0007669"/>
    <property type="project" value="TreeGrafter"/>
</dbReference>
<dbReference type="SUPFAM" id="SSF48452">
    <property type="entry name" value="TPR-like"/>
    <property type="match status" value="2"/>
</dbReference>
<organism evidence="10 11">
    <name type="scientific">Symbiodinium pilosum</name>
    <name type="common">Dinoflagellate</name>
    <dbReference type="NCBI Taxonomy" id="2952"/>
    <lineage>
        <taxon>Eukaryota</taxon>
        <taxon>Sar</taxon>
        <taxon>Alveolata</taxon>
        <taxon>Dinophyceae</taxon>
        <taxon>Suessiales</taxon>
        <taxon>Symbiodiniaceae</taxon>
        <taxon>Symbiodinium</taxon>
    </lineage>
</organism>
<comment type="similarity">
    <text evidence="2">Belongs to the crooked-neck family.</text>
</comment>
<dbReference type="InterPro" id="IPR011990">
    <property type="entry name" value="TPR-like_helical_dom_sf"/>
</dbReference>
<evidence type="ECO:0000256" key="5">
    <source>
        <dbReference type="ARBA" id="ARBA00022737"/>
    </source>
</evidence>
<dbReference type="InterPro" id="IPR045075">
    <property type="entry name" value="Syf1-like"/>
</dbReference>
<keyword evidence="7" id="KW-0539">Nucleus</keyword>
<name>A0A812IS20_SYMPI</name>
<keyword evidence="11" id="KW-1185">Reference proteome</keyword>
<gene>
    <name evidence="10" type="primary">fand</name>
    <name evidence="10" type="ORF">SPIL2461_LOCUS636</name>
</gene>
<evidence type="ECO:0000259" key="8">
    <source>
        <dbReference type="Pfam" id="PF23220"/>
    </source>
</evidence>
<proteinExistence type="inferred from homology"/>
<dbReference type="OrthoDB" id="10067343at2759"/>
<dbReference type="EMBL" id="CAJNIZ010000528">
    <property type="protein sequence ID" value="CAE7168503.1"/>
    <property type="molecule type" value="Genomic_DNA"/>
</dbReference>
<evidence type="ECO:0000256" key="6">
    <source>
        <dbReference type="ARBA" id="ARBA00023187"/>
    </source>
</evidence>
<evidence type="ECO:0000256" key="3">
    <source>
        <dbReference type="ARBA" id="ARBA00022664"/>
    </source>
</evidence>
<dbReference type="GO" id="GO:0000349">
    <property type="term" value="P:generation of catalytic spliceosome for first transesterification step"/>
    <property type="evidence" value="ECO:0007669"/>
    <property type="project" value="TreeGrafter"/>
</dbReference>
<dbReference type="AlphaFoldDB" id="A0A812IS20"/>
<reference evidence="10" key="1">
    <citation type="submission" date="2021-02" db="EMBL/GenBank/DDBJ databases">
        <authorList>
            <person name="Dougan E. K."/>
            <person name="Rhodes N."/>
            <person name="Thang M."/>
            <person name="Chan C."/>
        </authorList>
    </citation>
    <scope>NUCLEOTIDE SEQUENCE</scope>
</reference>
<dbReference type="Gene3D" id="1.25.40.10">
    <property type="entry name" value="Tetratricopeptide repeat domain"/>
    <property type="match status" value="1"/>
</dbReference>
<feature type="non-terminal residue" evidence="10">
    <location>
        <position position="432"/>
    </location>
</feature>
<dbReference type="Proteomes" id="UP000649617">
    <property type="component" value="Unassembled WGS sequence"/>
</dbReference>
<dbReference type="Pfam" id="PF23233">
    <property type="entry name" value="HAT_Syf1_CNRKL1_N"/>
    <property type="match status" value="1"/>
</dbReference>
<keyword evidence="6" id="KW-0508">mRNA splicing</keyword>
<keyword evidence="3" id="KW-0507">mRNA processing</keyword>
<evidence type="ECO:0000313" key="10">
    <source>
        <dbReference type="EMBL" id="CAE7168503.1"/>
    </source>
</evidence>
<keyword evidence="5" id="KW-0677">Repeat</keyword>
<dbReference type="InterPro" id="IPR056350">
    <property type="entry name" value="HAT_Syf1_central"/>
</dbReference>
<evidence type="ECO:0000256" key="2">
    <source>
        <dbReference type="ARBA" id="ARBA00008644"/>
    </source>
</evidence>